<feature type="domain" description="RNA polymerase sigma-70 region 2" evidence="6">
    <location>
        <begin position="31"/>
        <end position="97"/>
    </location>
</feature>
<keyword evidence="2" id="KW-0805">Transcription regulation</keyword>
<dbReference type="InterPro" id="IPR013325">
    <property type="entry name" value="RNA_pol_sigma_r2"/>
</dbReference>
<evidence type="ECO:0000259" key="6">
    <source>
        <dbReference type="Pfam" id="PF04542"/>
    </source>
</evidence>
<keyword evidence="9" id="KW-1185">Reference proteome</keyword>
<evidence type="ECO:0000256" key="4">
    <source>
        <dbReference type="ARBA" id="ARBA00023125"/>
    </source>
</evidence>
<dbReference type="Gene3D" id="1.10.1740.10">
    <property type="match status" value="1"/>
</dbReference>
<protein>
    <submittedName>
        <fullName evidence="8">RNA polymerase sigma factor</fullName>
    </submittedName>
</protein>
<evidence type="ECO:0000313" key="8">
    <source>
        <dbReference type="EMBL" id="MCF7560650.1"/>
    </source>
</evidence>
<evidence type="ECO:0000256" key="2">
    <source>
        <dbReference type="ARBA" id="ARBA00023015"/>
    </source>
</evidence>
<dbReference type="InterPro" id="IPR036388">
    <property type="entry name" value="WH-like_DNA-bd_sf"/>
</dbReference>
<evidence type="ECO:0000259" key="7">
    <source>
        <dbReference type="Pfam" id="PF08281"/>
    </source>
</evidence>
<dbReference type="Gene3D" id="1.10.10.10">
    <property type="entry name" value="Winged helix-like DNA-binding domain superfamily/Winged helix DNA-binding domain"/>
    <property type="match status" value="1"/>
</dbReference>
<evidence type="ECO:0000256" key="1">
    <source>
        <dbReference type="ARBA" id="ARBA00010641"/>
    </source>
</evidence>
<dbReference type="PANTHER" id="PTHR43133:SF8">
    <property type="entry name" value="RNA POLYMERASE SIGMA FACTOR HI_1459-RELATED"/>
    <property type="match status" value="1"/>
</dbReference>
<comment type="similarity">
    <text evidence="1">Belongs to the sigma-70 factor family. ECF subfamily.</text>
</comment>
<dbReference type="NCBIfam" id="TIGR02937">
    <property type="entry name" value="sigma70-ECF"/>
    <property type="match status" value="1"/>
</dbReference>
<keyword evidence="4" id="KW-0238">DNA-binding</keyword>
<dbReference type="Proteomes" id="UP001200022">
    <property type="component" value="Unassembled WGS sequence"/>
</dbReference>
<organism evidence="8 9">
    <name type="scientific">Flaviramulus multivorans</name>
    <dbReference type="NCBI Taxonomy" id="1304750"/>
    <lineage>
        <taxon>Bacteria</taxon>
        <taxon>Pseudomonadati</taxon>
        <taxon>Bacteroidota</taxon>
        <taxon>Flavobacteriia</taxon>
        <taxon>Flavobacteriales</taxon>
        <taxon>Flavobacteriaceae</taxon>
        <taxon>Flaviramulus</taxon>
    </lineage>
</organism>
<proteinExistence type="inferred from homology"/>
<dbReference type="PANTHER" id="PTHR43133">
    <property type="entry name" value="RNA POLYMERASE ECF-TYPE SIGMA FACTO"/>
    <property type="match status" value="1"/>
</dbReference>
<name>A0ABS9IJ80_9FLAO</name>
<dbReference type="CDD" id="cd06171">
    <property type="entry name" value="Sigma70_r4"/>
    <property type="match status" value="1"/>
</dbReference>
<dbReference type="RefSeq" id="WP_237231332.1">
    <property type="nucleotide sequence ID" value="NZ_JAKKDV010000003.1"/>
</dbReference>
<feature type="domain" description="RNA polymerase sigma factor 70 region 4 type 2" evidence="7">
    <location>
        <begin position="131"/>
        <end position="180"/>
    </location>
</feature>
<dbReference type="InterPro" id="IPR007627">
    <property type="entry name" value="RNA_pol_sigma70_r2"/>
</dbReference>
<dbReference type="EMBL" id="JAKKDV010000003">
    <property type="protein sequence ID" value="MCF7560650.1"/>
    <property type="molecule type" value="Genomic_DNA"/>
</dbReference>
<accession>A0ABS9IJ80</accession>
<evidence type="ECO:0000256" key="3">
    <source>
        <dbReference type="ARBA" id="ARBA00023082"/>
    </source>
</evidence>
<keyword evidence="3" id="KW-0731">Sigma factor</keyword>
<dbReference type="InterPro" id="IPR013324">
    <property type="entry name" value="RNA_pol_sigma_r3/r4-like"/>
</dbReference>
<comment type="caution">
    <text evidence="8">The sequence shown here is derived from an EMBL/GenBank/DDBJ whole genome shotgun (WGS) entry which is preliminary data.</text>
</comment>
<dbReference type="InterPro" id="IPR039425">
    <property type="entry name" value="RNA_pol_sigma-70-like"/>
</dbReference>
<reference evidence="8 9" key="1">
    <citation type="submission" date="2022-01" db="EMBL/GenBank/DDBJ databases">
        <title>Draft genome sequence of Sabulilitoribacter multivorans KCTC 32326.</title>
        <authorList>
            <person name="Oh J.-S."/>
        </authorList>
    </citation>
    <scope>NUCLEOTIDE SEQUENCE [LARGE SCALE GENOMIC DNA]</scope>
    <source>
        <strain evidence="8 9">M-M16</strain>
    </source>
</reference>
<dbReference type="Pfam" id="PF04542">
    <property type="entry name" value="Sigma70_r2"/>
    <property type="match status" value="1"/>
</dbReference>
<dbReference type="InterPro" id="IPR014284">
    <property type="entry name" value="RNA_pol_sigma-70_dom"/>
</dbReference>
<dbReference type="SUPFAM" id="SSF88946">
    <property type="entry name" value="Sigma2 domain of RNA polymerase sigma factors"/>
    <property type="match status" value="1"/>
</dbReference>
<keyword evidence="5" id="KW-0804">Transcription</keyword>
<evidence type="ECO:0000313" key="9">
    <source>
        <dbReference type="Proteomes" id="UP001200022"/>
    </source>
</evidence>
<dbReference type="Pfam" id="PF08281">
    <property type="entry name" value="Sigma70_r4_2"/>
    <property type="match status" value="1"/>
</dbReference>
<sequence>MKTESKFQNLTDEELVEQITNTKNDILFEVLYERYVHIVYNKCYGFTKTSMEAEDLSQDVFAKLYIKLSSFKGKSKFSTWLYAFTYNMCVDYVKEKAKKKFEPIKRDIEDYDNLQIDVEDSSLFQLKEDTLKLALEAIAPEDKMILLLKYQDDFSIKNIMEVLNISESAVKMRLKRAKLRIIEAYNNLR</sequence>
<evidence type="ECO:0000256" key="5">
    <source>
        <dbReference type="ARBA" id="ARBA00023163"/>
    </source>
</evidence>
<gene>
    <name evidence="8" type="ORF">L3X39_08365</name>
</gene>
<dbReference type="InterPro" id="IPR013249">
    <property type="entry name" value="RNA_pol_sigma70_r4_t2"/>
</dbReference>
<dbReference type="SUPFAM" id="SSF88659">
    <property type="entry name" value="Sigma3 and sigma4 domains of RNA polymerase sigma factors"/>
    <property type="match status" value="1"/>
</dbReference>